<reference evidence="3" key="1">
    <citation type="submission" date="2016-10" db="EMBL/GenBank/DDBJ databases">
        <authorList>
            <person name="Varghese N."/>
            <person name="Submissions S."/>
        </authorList>
    </citation>
    <scope>NUCLEOTIDE SEQUENCE [LARGE SCALE GENOMIC DNA]</scope>
    <source>
        <strain evidence="3">Jip14</strain>
    </source>
</reference>
<dbReference type="RefSeq" id="WP_090603939.1">
    <property type="nucleotide sequence ID" value="NZ_FNZR01000002.1"/>
</dbReference>
<evidence type="ECO:0000313" key="2">
    <source>
        <dbReference type="EMBL" id="SEK75892.1"/>
    </source>
</evidence>
<accession>A0A1H7JMX8</accession>
<keyword evidence="3" id="KW-1185">Reference proteome</keyword>
<dbReference type="STRING" id="332977.SAMN05421740_102614"/>
<protein>
    <recommendedName>
        <fullName evidence="1">SprT-like domain-containing protein</fullName>
    </recommendedName>
</protein>
<evidence type="ECO:0000259" key="1">
    <source>
        <dbReference type="Pfam" id="PF10263"/>
    </source>
</evidence>
<dbReference type="Proteomes" id="UP000198916">
    <property type="component" value="Unassembled WGS sequence"/>
</dbReference>
<dbReference type="AlphaFoldDB" id="A0A1H7JMX8"/>
<feature type="domain" description="SprT-like" evidence="1">
    <location>
        <begin position="40"/>
        <end position="104"/>
    </location>
</feature>
<sequence length="209" mass="24488">MQDYSAQLSKYMPATAAPVISRWINDSRCQFRISRGRISKFGDYRPPHGGHGHRISVNHNLNPYAFLITTVHEFAHLKTWNAYKDRVKPHGQEWKSSFRQLMQPFLQAAIFPHDVQVAISTYMDNPAASSCSDLNLFRVLKRYDIKKEDTHTVEQLPENTVFALKNGRVFQKKEKIRKRYRCVEVKTQRIYLFSPIAEVFILQQGNFRQ</sequence>
<organism evidence="2 3">
    <name type="scientific">Parapedobacter koreensis</name>
    <dbReference type="NCBI Taxonomy" id="332977"/>
    <lineage>
        <taxon>Bacteria</taxon>
        <taxon>Pseudomonadati</taxon>
        <taxon>Bacteroidota</taxon>
        <taxon>Sphingobacteriia</taxon>
        <taxon>Sphingobacteriales</taxon>
        <taxon>Sphingobacteriaceae</taxon>
        <taxon>Parapedobacter</taxon>
    </lineage>
</organism>
<evidence type="ECO:0000313" key="3">
    <source>
        <dbReference type="Proteomes" id="UP000198916"/>
    </source>
</evidence>
<proteinExistence type="predicted"/>
<name>A0A1H7JMX8_9SPHI</name>
<dbReference type="OrthoDB" id="267364at2"/>
<dbReference type="InterPro" id="IPR006640">
    <property type="entry name" value="SprT-like_domain"/>
</dbReference>
<dbReference type="GO" id="GO:0006950">
    <property type="term" value="P:response to stress"/>
    <property type="evidence" value="ECO:0007669"/>
    <property type="project" value="UniProtKB-ARBA"/>
</dbReference>
<dbReference type="Pfam" id="PF10263">
    <property type="entry name" value="SprT-like"/>
    <property type="match status" value="1"/>
</dbReference>
<gene>
    <name evidence="2" type="ORF">SAMN05421740_102614</name>
</gene>
<dbReference type="EMBL" id="FNZR01000002">
    <property type="protein sequence ID" value="SEK75892.1"/>
    <property type="molecule type" value="Genomic_DNA"/>
</dbReference>